<evidence type="ECO:0000256" key="4">
    <source>
        <dbReference type="ARBA" id="ARBA00023163"/>
    </source>
</evidence>
<name>M0DQZ8_9EURY</name>
<dbReference type="Gene3D" id="3.30.450.40">
    <property type="match status" value="1"/>
</dbReference>
<dbReference type="GO" id="GO:0000160">
    <property type="term" value="P:phosphorelay signal transduction system"/>
    <property type="evidence" value="ECO:0007669"/>
    <property type="project" value="InterPro"/>
</dbReference>
<dbReference type="STRING" id="1227484.C471_14585"/>
<dbReference type="SMART" id="SM00448">
    <property type="entry name" value="REC"/>
    <property type="match status" value="1"/>
</dbReference>
<dbReference type="PANTHER" id="PTHR34236:SF1">
    <property type="entry name" value="DIMETHYL SULFOXIDE REDUCTASE TRANSCRIPTIONAL ACTIVATOR"/>
    <property type="match status" value="1"/>
</dbReference>
<dbReference type="PATRIC" id="fig|1227484.4.peg.2871"/>
<dbReference type="Pfam" id="PF13185">
    <property type="entry name" value="GAF_2"/>
    <property type="match status" value="1"/>
</dbReference>
<evidence type="ECO:0000259" key="6">
    <source>
        <dbReference type="PROSITE" id="PS50110"/>
    </source>
</evidence>
<evidence type="ECO:0000313" key="7">
    <source>
        <dbReference type="EMBL" id="ELZ36554.1"/>
    </source>
</evidence>
<dbReference type="eggNOG" id="arCOG02601">
    <property type="taxonomic scope" value="Archaea"/>
</dbReference>
<dbReference type="InterPro" id="IPR007050">
    <property type="entry name" value="HTH_bacterioopsin"/>
</dbReference>
<dbReference type="SUPFAM" id="SSF52172">
    <property type="entry name" value="CheY-like"/>
    <property type="match status" value="1"/>
</dbReference>
<sequence length="593" mass="65345">MSEAGSASSAEGVTETPTVLIVDDDKDLADTYGMWLPDEYDVEIEYGGVQARKRIDDDLDLVLLDRRMPGIPGDKVLEDIRERGIDCPVAMLTAVAPDTDIIDLEFDEYLVKPITQTELRDTVDELLLRREFDPDAQDHFAMESKAEALASRDPEDLRDPEAATDLKNEAERASESDQVRELRSELQRLQRITSLIREIDRELVVASEREEIERTACDRLVEHGPYELAWIGEYTVSFQQTTPRYLAGEDGEIGDQAVSDGGEGPITAAVDSGAVQVVDDLGDGGETQALEPLGLSATDRGISAGAIVPLQHQDTVYGVLSVFTDQEDFFDEREVAVLSELGDSIANAIHSAKTKKLMLADTVVELEFDINDSADLFVALSRETGARIDLKGFVPAADRELTCYLEISGATAREFLDAATERPEVQIARGVSDSADTRLCELRVADSTVVLPLIEAGASIESMVVDEGSGHLTARVAPDTDVRTVVEAMESGFDDIELTAKRETERDIQSVGDFRQSLENNLTDRQYSVLEAAYSAGYFDWPRESTAKEIANSLDLAPPTLHEHLRGALKELNETFFSETGEFSEDERLRPRE</sequence>
<keyword evidence="4" id="KW-0804">Transcription</keyword>
<dbReference type="Gene3D" id="3.40.50.2300">
    <property type="match status" value="1"/>
</dbReference>
<keyword evidence="8" id="KW-1185">Reference proteome</keyword>
<gene>
    <name evidence="7" type="ORF">C471_14585</name>
</gene>
<dbReference type="GO" id="GO:0016301">
    <property type="term" value="F:kinase activity"/>
    <property type="evidence" value="ECO:0007669"/>
    <property type="project" value="UniProtKB-KW"/>
</dbReference>
<keyword evidence="2" id="KW-0418">Kinase</keyword>
<feature type="modified residue" description="4-aspartylphosphate" evidence="5">
    <location>
        <position position="65"/>
    </location>
</feature>
<proteinExistence type="predicted"/>
<dbReference type="Pfam" id="PF00072">
    <property type="entry name" value="Response_reg"/>
    <property type="match status" value="1"/>
</dbReference>
<dbReference type="Proteomes" id="UP000011514">
    <property type="component" value="Unassembled WGS sequence"/>
</dbReference>
<evidence type="ECO:0000313" key="8">
    <source>
        <dbReference type="Proteomes" id="UP000011514"/>
    </source>
</evidence>
<keyword evidence="3" id="KW-0805">Transcription regulation</keyword>
<evidence type="ECO:0000256" key="2">
    <source>
        <dbReference type="ARBA" id="ARBA00022777"/>
    </source>
</evidence>
<evidence type="ECO:0000256" key="1">
    <source>
        <dbReference type="ARBA" id="ARBA00022679"/>
    </source>
</evidence>
<dbReference type="InterPro" id="IPR003018">
    <property type="entry name" value="GAF"/>
</dbReference>
<comment type="caution">
    <text evidence="7">The sequence shown here is derived from an EMBL/GenBank/DDBJ whole genome shotgun (WGS) entry which is preliminary data.</text>
</comment>
<dbReference type="PROSITE" id="PS50110">
    <property type="entry name" value="RESPONSE_REGULATORY"/>
    <property type="match status" value="1"/>
</dbReference>
<dbReference type="OrthoDB" id="165911at2157"/>
<dbReference type="InterPro" id="IPR029016">
    <property type="entry name" value="GAF-like_dom_sf"/>
</dbReference>
<dbReference type="eggNOG" id="arCOG02276">
    <property type="taxonomic scope" value="Archaea"/>
</dbReference>
<keyword evidence="1" id="KW-0808">Transferase</keyword>
<dbReference type="Pfam" id="PF15915">
    <property type="entry name" value="BAT"/>
    <property type="match status" value="1"/>
</dbReference>
<dbReference type="InterPro" id="IPR011006">
    <property type="entry name" value="CheY-like_superfamily"/>
</dbReference>
<keyword evidence="5" id="KW-0597">Phosphoprotein</keyword>
<accession>M0DQZ8</accession>
<dbReference type="InterPro" id="IPR031803">
    <property type="entry name" value="BAT_GAF/HTH-assoc"/>
</dbReference>
<dbReference type="InterPro" id="IPR001789">
    <property type="entry name" value="Sig_transdc_resp-reg_receiver"/>
</dbReference>
<protein>
    <submittedName>
        <fullName evidence="7">DNA binding protein</fullName>
    </submittedName>
</protein>
<evidence type="ECO:0000256" key="5">
    <source>
        <dbReference type="PROSITE-ProRule" id="PRU00169"/>
    </source>
</evidence>
<evidence type="ECO:0000256" key="3">
    <source>
        <dbReference type="ARBA" id="ARBA00023015"/>
    </source>
</evidence>
<dbReference type="RefSeq" id="WP_004050203.1">
    <property type="nucleotide sequence ID" value="NZ_AOJE01000069.1"/>
</dbReference>
<dbReference type="EMBL" id="AOJE01000069">
    <property type="protein sequence ID" value="ELZ36554.1"/>
    <property type="molecule type" value="Genomic_DNA"/>
</dbReference>
<feature type="domain" description="Response regulatory" evidence="6">
    <location>
        <begin position="18"/>
        <end position="127"/>
    </location>
</feature>
<dbReference type="PANTHER" id="PTHR34236">
    <property type="entry name" value="DIMETHYL SULFOXIDE REDUCTASE TRANSCRIPTIONAL ACTIVATOR"/>
    <property type="match status" value="1"/>
</dbReference>
<reference evidence="7 8" key="1">
    <citation type="journal article" date="2014" name="PLoS Genet.">
        <title>Phylogenetically driven sequencing of extremely halophilic archaea reveals strategies for static and dynamic osmo-response.</title>
        <authorList>
            <person name="Becker E.A."/>
            <person name="Seitzer P.M."/>
            <person name="Tritt A."/>
            <person name="Larsen D."/>
            <person name="Krusor M."/>
            <person name="Yao A.I."/>
            <person name="Wu D."/>
            <person name="Madern D."/>
            <person name="Eisen J.A."/>
            <person name="Darling A.E."/>
            <person name="Facciotti M.T."/>
        </authorList>
    </citation>
    <scope>NUCLEOTIDE SEQUENCE [LARGE SCALE GENOMIC DNA]</scope>
    <source>
        <strain evidence="7 8">DSM 1137</strain>
    </source>
</reference>
<organism evidence="7 8">
    <name type="scientific">Halorubrum saccharovorum DSM 1137</name>
    <dbReference type="NCBI Taxonomy" id="1227484"/>
    <lineage>
        <taxon>Archaea</taxon>
        <taxon>Methanobacteriati</taxon>
        <taxon>Methanobacteriota</taxon>
        <taxon>Stenosarchaea group</taxon>
        <taxon>Halobacteria</taxon>
        <taxon>Halobacteriales</taxon>
        <taxon>Haloferacaceae</taxon>
        <taxon>Halorubrum</taxon>
    </lineage>
</organism>
<dbReference type="Pfam" id="PF04967">
    <property type="entry name" value="HTH_10"/>
    <property type="match status" value="1"/>
</dbReference>
<dbReference type="AlphaFoldDB" id="M0DQZ8"/>
<dbReference type="SUPFAM" id="SSF55781">
    <property type="entry name" value="GAF domain-like"/>
    <property type="match status" value="1"/>
</dbReference>